<gene>
    <name evidence="1" type="ORF">UFOVP127_179</name>
    <name evidence="2" type="ORF">UFOVP276_42</name>
</gene>
<accession>A0A6J5LL79</accession>
<name>A0A6J5LL79_9CAUD</name>
<reference evidence="2" key="1">
    <citation type="submission" date="2020-04" db="EMBL/GenBank/DDBJ databases">
        <authorList>
            <person name="Chiriac C."/>
            <person name="Salcher M."/>
            <person name="Ghai R."/>
            <person name="Kavagutti S V."/>
        </authorList>
    </citation>
    <scope>NUCLEOTIDE SEQUENCE</scope>
</reference>
<sequence length="283" mass="31558">MTETTSGRIFTSEENDISWGNDPLNYLVRVFIAFLQTIWEEAPRGSFHWTPYAEDTEIVITEENPVHTETMEKRPTLVVSLGPTRFNGTTLDDLSGVNLHNSGESHTDLMPTNVTIHSISRVPSEARFLAWQNARMIWSMRKLFIAEKGIQDCGRRNEIGPVTPAGALVVGDTEAEWSSCAVTVPVYLQWSDLVTPLKYEVNGHQIHKLEHIQMGFRGRMKAVSASLGLSPSGNDSNMQRWSASAEDRISTVCTESSLRPPMINGRVIQTGASVPVFQRTKVK</sequence>
<dbReference type="EMBL" id="LR796294">
    <property type="protein sequence ID" value="CAB4134995.1"/>
    <property type="molecule type" value="Genomic_DNA"/>
</dbReference>
<organism evidence="2">
    <name type="scientific">uncultured Caudovirales phage</name>
    <dbReference type="NCBI Taxonomy" id="2100421"/>
    <lineage>
        <taxon>Viruses</taxon>
        <taxon>Duplodnaviria</taxon>
        <taxon>Heunggongvirae</taxon>
        <taxon>Uroviricota</taxon>
        <taxon>Caudoviricetes</taxon>
        <taxon>Peduoviridae</taxon>
        <taxon>Maltschvirus</taxon>
        <taxon>Maltschvirus maltsch</taxon>
    </lineage>
</organism>
<proteinExistence type="predicted"/>
<evidence type="ECO:0000313" key="1">
    <source>
        <dbReference type="EMBL" id="CAB4131611.1"/>
    </source>
</evidence>
<protein>
    <submittedName>
        <fullName evidence="2">Uncharacterized protein</fullName>
    </submittedName>
</protein>
<dbReference type="EMBL" id="LR796249">
    <property type="protein sequence ID" value="CAB4131611.1"/>
    <property type="molecule type" value="Genomic_DNA"/>
</dbReference>
<evidence type="ECO:0000313" key="2">
    <source>
        <dbReference type="EMBL" id="CAB4134995.1"/>
    </source>
</evidence>